<gene>
    <name evidence="1" type="ORF">OKA05_00715</name>
</gene>
<reference evidence="1 2" key="1">
    <citation type="submission" date="2022-10" db="EMBL/GenBank/DDBJ databases">
        <title>Luteolibacter arcticus strain CCTCC AB 2014275, whole genome shotgun sequencing project.</title>
        <authorList>
            <person name="Zhao G."/>
            <person name="Shen L."/>
        </authorList>
    </citation>
    <scope>NUCLEOTIDE SEQUENCE [LARGE SCALE GENOMIC DNA]</scope>
    <source>
        <strain evidence="1 2">CCTCC AB 2014275</strain>
    </source>
</reference>
<sequence>MAKVTVNIRNFKGAYAHLNGEQSIEVSRRAILRASLTLGFQDYGGYLASKPRLRTHRYLSGLTALNCLNQVAGNWVLDDFFEDLDGSEKNPESYGHGMIFAKLVAERFLGVPWLAHVDDMKKKGLLKTTATTRERGDMGGRCNQGHWHVIEAKGRSSSYPSKVVEDAKHQAACVKSVTKKKPRTNSACIVSLWTDPIDVLLDDPPAEGATSWDFEESDFWKHYYGNLAAYIRDAPQEAPFPTIFEDYVFTSLSPFLEELSPEVRKAFSPLPEIIGLPRKIVSDPAAAGELFEGRPLEEFSQIAPDGVALLGPFGRVERLSRPEM</sequence>
<proteinExistence type="predicted"/>
<comment type="caution">
    <text evidence="1">The sequence shown here is derived from an EMBL/GenBank/DDBJ whole genome shotgun (WGS) entry which is preliminary data.</text>
</comment>
<organism evidence="1 2">
    <name type="scientific">Luteolibacter arcticus</name>
    <dbReference type="NCBI Taxonomy" id="1581411"/>
    <lineage>
        <taxon>Bacteria</taxon>
        <taxon>Pseudomonadati</taxon>
        <taxon>Verrucomicrobiota</taxon>
        <taxon>Verrucomicrobiia</taxon>
        <taxon>Verrucomicrobiales</taxon>
        <taxon>Verrucomicrobiaceae</taxon>
        <taxon>Luteolibacter</taxon>
    </lineage>
</organism>
<evidence type="ECO:0000313" key="1">
    <source>
        <dbReference type="EMBL" id="MCW1921054.1"/>
    </source>
</evidence>
<dbReference type="RefSeq" id="WP_264485163.1">
    <property type="nucleotide sequence ID" value="NZ_JAPDDT010000001.1"/>
</dbReference>
<accession>A0ABT3GDH6</accession>
<name>A0ABT3GDH6_9BACT</name>
<evidence type="ECO:0000313" key="2">
    <source>
        <dbReference type="Proteomes" id="UP001320876"/>
    </source>
</evidence>
<protein>
    <submittedName>
        <fullName evidence="1">Uncharacterized protein</fullName>
    </submittedName>
</protein>
<dbReference type="EMBL" id="JAPDDT010000001">
    <property type="protein sequence ID" value="MCW1921054.1"/>
    <property type="molecule type" value="Genomic_DNA"/>
</dbReference>
<dbReference type="Proteomes" id="UP001320876">
    <property type="component" value="Unassembled WGS sequence"/>
</dbReference>
<keyword evidence="2" id="KW-1185">Reference proteome</keyword>